<organism evidence="16">
    <name type="scientific">Trichuris suis</name>
    <name type="common">pig whipworm</name>
    <dbReference type="NCBI Taxonomy" id="68888"/>
    <lineage>
        <taxon>Eukaryota</taxon>
        <taxon>Metazoa</taxon>
        <taxon>Ecdysozoa</taxon>
        <taxon>Nematoda</taxon>
        <taxon>Enoplea</taxon>
        <taxon>Dorylaimia</taxon>
        <taxon>Trichinellida</taxon>
        <taxon>Trichuridae</taxon>
        <taxon>Trichuris</taxon>
    </lineage>
</organism>
<dbReference type="Proteomes" id="UP000030758">
    <property type="component" value="Unassembled WGS sequence"/>
</dbReference>
<evidence type="ECO:0000259" key="14">
    <source>
        <dbReference type="SMART" id="SM00179"/>
    </source>
</evidence>
<evidence type="ECO:0000256" key="7">
    <source>
        <dbReference type="ARBA" id="ARBA00022989"/>
    </source>
</evidence>
<evidence type="ECO:0000259" key="15">
    <source>
        <dbReference type="SMART" id="SM00181"/>
    </source>
</evidence>
<dbReference type="SMART" id="SM00179">
    <property type="entry name" value="EGF_CA"/>
    <property type="match status" value="1"/>
</dbReference>
<evidence type="ECO:0008006" key="17">
    <source>
        <dbReference type="Google" id="ProtNLM"/>
    </source>
</evidence>
<dbReference type="PRINTS" id="PR00261">
    <property type="entry name" value="LDLRECEPTOR"/>
</dbReference>
<dbReference type="InterPro" id="IPR049883">
    <property type="entry name" value="NOTCH1_EGF-like"/>
</dbReference>
<dbReference type="GO" id="GO:0060070">
    <property type="term" value="P:canonical Wnt signaling pathway"/>
    <property type="evidence" value="ECO:0007669"/>
    <property type="project" value="TreeGrafter"/>
</dbReference>
<proteinExistence type="predicted"/>
<dbReference type="Pfam" id="PF00057">
    <property type="entry name" value="Ldl_recept_a"/>
    <property type="match status" value="1"/>
</dbReference>
<dbReference type="SMART" id="SM00192">
    <property type="entry name" value="LDLa"/>
    <property type="match status" value="2"/>
</dbReference>
<keyword evidence="10" id="KW-0675">Receptor</keyword>
<comment type="caution">
    <text evidence="12">Lacks conserved residue(s) required for the propagation of feature annotation.</text>
</comment>
<dbReference type="PROSITE" id="PS51120">
    <property type="entry name" value="LDLRB"/>
    <property type="match status" value="1"/>
</dbReference>
<dbReference type="PROSITE" id="PS01209">
    <property type="entry name" value="LDLRA_1"/>
    <property type="match status" value="1"/>
</dbReference>
<evidence type="ECO:0000256" key="12">
    <source>
        <dbReference type="PROSITE-ProRule" id="PRU00124"/>
    </source>
</evidence>
<evidence type="ECO:0000256" key="1">
    <source>
        <dbReference type="ARBA" id="ARBA00004479"/>
    </source>
</evidence>
<keyword evidence="8" id="KW-0472">Membrane</keyword>
<dbReference type="Pfam" id="PF14670">
    <property type="entry name" value="FXa_inhibition"/>
    <property type="match status" value="1"/>
</dbReference>
<evidence type="ECO:0000256" key="8">
    <source>
        <dbReference type="ARBA" id="ARBA00023136"/>
    </source>
</evidence>
<dbReference type="CDD" id="cd00054">
    <property type="entry name" value="EGF_CA"/>
    <property type="match status" value="1"/>
</dbReference>
<dbReference type="PANTHER" id="PTHR46513">
    <property type="entry name" value="VITELLOGENIN RECEPTOR-LIKE PROTEIN-RELATED-RELATED"/>
    <property type="match status" value="1"/>
</dbReference>
<dbReference type="CDD" id="cd00112">
    <property type="entry name" value="LDLa"/>
    <property type="match status" value="2"/>
</dbReference>
<dbReference type="InterPro" id="IPR050778">
    <property type="entry name" value="Cueball_EGF_LRP_Nidogen"/>
</dbReference>
<comment type="subcellular location">
    <subcellularLocation>
        <location evidence="1">Membrane</location>
        <topology evidence="1">Single-pass type I membrane protein</topology>
    </subcellularLocation>
</comment>
<dbReference type="PANTHER" id="PTHR46513:SF13">
    <property type="entry name" value="EGF-LIKE DOMAIN-CONTAINING PROTEIN"/>
    <property type="match status" value="1"/>
</dbReference>
<dbReference type="AlphaFoldDB" id="A0A085NRD9"/>
<dbReference type="SUPFAM" id="SSF57424">
    <property type="entry name" value="LDL receptor-like module"/>
    <property type="match status" value="2"/>
</dbReference>
<dbReference type="SUPFAM" id="SSF57196">
    <property type="entry name" value="EGF/Laminin"/>
    <property type="match status" value="2"/>
</dbReference>
<dbReference type="InterPro" id="IPR018097">
    <property type="entry name" value="EGF_Ca-bd_CS"/>
</dbReference>
<dbReference type="PROSITE" id="PS50068">
    <property type="entry name" value="LDLRA_2"/>
    <property type="match status" value="2"/>
</dbReference>
<dbReference type="Gene3D" id="2.10.25.10">
    <property type="entry name" value="Laminin"/>
    <property type="match status" value="1"/>
</dbReference>
<evidence type="ECO:0000256" key="5">
    <source>
        <dbReference type="ARBA" id="ARBA00022729"/>
    </source>
</evidence>
<keyword evidence="7" id="KW-1133">Transmembrane helix</keyword>
<dbReference type="InterPro" id="IPR002172">
    <property type="entry name" value="LDrepeatLR_classA_rpt"/>
</dbReference>
<dbReference type="SUPFAM" id="SSF63825">
    <property type="entry name" value="YWTD domain"/>
    <property type="match status" value="1"/>
</dbReference>
<dbReference type="Pfam" id="PF00058">
    <property type="entry name" value="Ldl_recept_b"/>
    <property type="match status" value="1"/>
</dbReference>
<keyword evidence="4" id="KW-0812">Transmembrane</keyword>
<dbReference type="GO" id="GO:0005509">
    <property type="term" value="F:calcium ion binding"/>
    <property type="evidence" value="ECO:0007669"/>
    <property type="project" value="InterPro"/>
</dbReference>
<sequence length="741" mass="82535">MVKRCSGSLVDFEKNLCPFWREGRVLIPERSKNFIASSSVSKSQRYMSQRGQTSFTLRMANCAHIPSLIFPLLIVILNSVPTLGDEIKSKCDPLSAAILLHCLSPLVQQNGKEPFRGAGMQSVQEEDACLAYAQYKRCSNEEMRRHCYNMVSIVESIYGFVCQSDTDDNVTSSLQCVRRVEHQQEVSKCLAQFGEKLRQISDGKTDSLQEHNDLQCAAVQEFTLCAQDYYVITCGLHSWLSQLELIRRAAGLTSDNCEPPRMVSSSTQRIIPQCDQVGHCSCPDGYSLRSPHECADIDECSSAVPPCSQRCLNTAGSYKCLCDERYFLPAHDGHSCIHKDSNVWLFFAHGQSLWNISLDGKNFQLLRGGIQKAAMLDVDYKASLSTKLIIEQMLYYVDVGADKLERIKFHGAFPQTIQDGGIAGTEGVGVDWIGRKLYMAKGSDLIVQQLDGRHRLTLYRNVFKLPRALVVHPQSAYVFNSDWGVQAFISKAAMDGSSFRRIITTGLAWPNGLTVDHYADRLYWADAFLDIIESSDLEGHSRRVVLKDTNSIPHVFGLAVADEHLYWTDWTFRGIMRCNKLNGRNVTLVAQTALLPYDLKLCHAAAQPEADNRGCTSNNGRCEQLCLLSPSGQGRCACADGFRLANDHRVCIANCTADQIACLGDNAKCISRIYWCDGTGHCANMEDERDCPPSLFLARRICSVGQFQCHSGDGCLAAHQICDGVDHCADHSDEKYCGHRL</sequence>
<keyword evidence="11" id="KW-0325">Glycoprotein</keyword>
<dbReference type="EMBL" id="KL367479">
    <property type="protein sequence ID" value="KFD72035.1"/>
    <property type="molecule type" value="Genomic_DNA"/>
</dbReference>
<feature type="domain" description="EGF-like" evidence="15">
    <location>
        <begin position="614"/>
        <end position="652"/>
    </location>
</feature>
<dbReference type="PROSITE" id="PS01187">
    <property type="entry name" value="EGF_CA"/>
    <property type="match status" value="1"/>
</dbReference>
<keyword evidence="9 12" id="KW-1015">Disulfide bond</keyword>
<feature type="disulfide bond" evidence="12">
    <location>
        <begin position="676"/>
        <end position="691"/>
    </location>
</feature>
<dbReference type="SMART" id="SM00135">
    <property type="entry name" value="LY"/>
    <property type="match status" value="5"/>
</dbReference>
<keyword evidence="2" id="KW-0245">EGF-like domain</keyword>
<name>A0A085NRD9_9BILA</name>
<dbReference type="GO" id="GO:0005886">
    <property type="term" value="C:plasma membrane"/>
    <property type="evidence" value="ECO:0007669"/>
    <property type="project" value="TreeGrafter"/>
</dbReference>
<dbReference type="FunFam" id="2.120.10.30:FF:000241">
    <property type="entry name" value="Low-density lipoprotein receptor-related protein 6"/>
    <property type="match status" value="1"/>
</dbReference>
<evidence type="ECO:0000313" key="16">
    <source>
        <dbReference type="EMBL" id="KFD72035.1"/>
    </source>
</evidence>
<evidence type="ECO:0000256" key="3">
    <source>
        <dbReference type="ARBA" id="ARBA00022583"/>
    </source>
</evidence>
<evidence type="ECO:0000256" key="13">
    <source>
        <dbReference type="PROSITE-ProRule" id="PRU00461"/>
    </source>
</evidence>
<dbReference type="FunFam" id="2.10.25.10:FF:000009">
    <property type="entry name" value="Low-density lipoprotein receptor isoform 1"/>
    <property type="match status" value="1"/>
</dbReference>
<keyword evidence="5" id="KW-0732">Signal</keyword>
<keyword evidence="3" id="KW-0254">Endocytosis</keyword>
<dbReference type="SMART" id="SM00181">
    <property type="entry name" value="EGF"/>
    <property type="match status" value="2"/>
</dbReference>
<dbReference type="InterPro" id="IPR000152">
    <property type="entry name" value="EGF-type_Asp/Asn_hydroxyl_site"/>
</dbReference>
<dbReference type="InterPro" id="IPR000742">
    <property type="entry name" value="EGF"/>
</dbReference>
<evidence type="ECO:0000256" key="11">
    <source>
        <dbReference type="ARBA" id="ARBA00023180"/>
    </source>
</evidence>
<feature type="domain" description="EGF-like calcium-binding" evidence="14">
    <location>
        <begin position="296"/>
        <end position="337"/>
    </location>
</feature>
<evidence type="ECO:0000256" key="6">
    <source>
        <dbReference type="ARBA" id="ARBA00022737"/>
    </source>
</evidence>
<evidence type="ECO:0000256" key="4">
    <source>
        <dbReference type="ARBA" id="ARBA00022692"/>
    </source>
</evidence>
<dbReference type="InterPro" id="IPR001881">
    <property type="entry name" value="EGF-like_Ca-bd_dom"/>
</dbReference>
<dbReference type="InterPro" id="IPR023415">
    <property type="entry name" value="LDLR_class-A_CS"/>
</dbReference>
<feature type="repeat" description="LDL-receptor class B" evidence="13">
    <location>
        <begin position="520"/>
        <end position="564"/>
    </location>
</feature>
<dbReference type="Gene3D" id="4.10.400.10">
    <property type="entry name" value="Low-density Lipoprotein Receptor"/>
    <property type="match status" value="1"/>
</dbReference>
<dbReference type="PROSITE" id="PS00010">
    <property type="entry name" value="ASX_HYDROXYL"/>
    <property type="match status" value="1"/>
</dbReference>
<dbReference type="InterPro" id="IPR011042">
    <property type="entry name" value="6-blade_b-propeller_TolB-like"/>
</dbReference>
<dbReference type="InterPro" id="IPR000033">
    <property type="entry name" value="LDLR_classB_rpt"/>
</dbReference>
<dbReference type="GO" id="GO:0042813">
    <property type="term" value="F:Wnt receptor activity"/>
    <property type="evidence" value="ECO:0007669"/>
    <property type="project" value="TreeGrafter"/>
</dbReference>
<dbReference type="InterPro" id="IPR036055">
    <property type="entry name" value="LDL_receptor-like_sf"/>
</dbReference>
<feature type="domain" description="EGF-like" evidence="15">
    <location>
        <begin position="299"/>
        <end position="337"/>
    </location>
</feature>
<protein>
    <recommendedName>
        <fullName evidence="17">EGF-like domain-containing protein</fullName>
    </recommendedName>
</protein>
<dbReference type="Gene3D" id="2.40.128.620">
    <property type="match status" value="1"/>
</dbReference>
<gene>
    <name evidence="16" type="ORF">M514_00448</name>
</gene>
<dbReference type="GO" id="GO:0017147">
    <property type="term" value="F:Wnt-protein binding"/>
    <property type="evidence" value="ECO:0007669"/>
    <property type="project" value="TreeGrafter"/>
</dbReference>
<accession>A0A085NRD9</accession>
<reference evidence="16" key="1">
    <citation type="journal article" date="2014" name="Nat. Genet.">
        <title>Genome and transcriptome of the porcine whipworm Trichuris suis.</title>
        <authorList>
            <person name="Jex A.R."/>
            <person name="Nejsum P."/>
            <person name="Schwarz E.M."/>
            <person name="Hu L."/>
            <person name="Young N.D."/>
            <person name="Hall R.S."/>
            <person name="Korhonen P.K."/>
            <person name="Liao S."/>
            <person name="Thamsborg S."/>
            <person name="Xia J."/>
            <person name="Xu P."/>
            <person name="Wang S."/>
            <person name="Scheerlinck J.P."/>
            <person name="Hofmann A."/>
            <person name="Sternberg P.W."/>
            <person name="Wang J."/>
            <person name="Gasser R.B."/>
        </authorList>
    </citation>
    <scope>NUCLEOTIDE SEQUENCE [LARGE SCALE GENOMIC DNA]</scope>
    <source>
        <strain evidence="16">DCEP-RM93F</strain>
    </source>
</reference>
<keyword evidence="6" id="KW-0677">Repeat</keyword>
<dbReference type="Pfam" id="PF07645">
    <property type="entry name" value="EGF_CA"/>
    <property type="match status" value="1"/>
</dbReference>
<feature type="disulfide bond" evidence="12">
    <location>
        <begin position="722"/>
        <end position="737"/>
    </location>
</feature>
<dbReference type="GO" id="GO:0006897">
    <property type="term" value="P:endocytosis"/>
    <property type="evidence" value="ECO:0007669"/>
    <property type="project" value="UniProtKB-KW"/>
</dbReference>
<dbReference type="Gene3D" id="2.120.10.30">
    <property type="entry name" value="TolB, C-terminal domain"/>
    <property type="match status" value="1"/>
</dbReference>
<evidence type="ECO:0000256" key="9">
    <source>
        <dbReference type="ARBA" id="ARBA00023157"/>
    </source>
</evidence>
<evidence type="ECO:0000256" key="10">
    <source>
        <dbReference type="ARBA" id="ARBA00023170"/>
    </source>
</evidence>
<evidence type="ECO:0000256" key="2">
    <source>
        <dbReference type="ARBA" id="ARBA00022536"/>
    </source>
</evidence>